<dbReference type="Proteomes" id="UP000309033">
    <property type="component" value="Unassembled WGS sequence"/>
</dbReference>
<evidence type="ECO:0000313" key="1">
    <source>
        <dbReference type="EMBL" id="TLP54041.1"/>
    </source>
</evidence>
<name>A0A5R8YNC8_9ACTN</name>
<gene>
    <name evidence="1" type="ORF">FED44_28890</name>
</gene>
<protein>
    <submittedName>
        <fullName evidence="1">Tryptophan 2,3-dioxygenase</fullName>
    </submittedName>
</protein>
<dbReference type="Gene3D" id="1.20.58.480">
    <property type="match status" value="2"/>
</dbReference>
<dbReference type="GO" id="GO:0046872">
    <property type="term" value="F:metal ion binding"/>
    <property type="evidence" value="ECO:0007669"/>
    <property type="project" value="InterPro"/>
</dbReference>
<comment type="caution">
    <text evidence="1">The sequence shown here is derived from an EMBL/GenBank/DDBJ whole genome shotgun (WGS) entry which is preliminary data.</text>
</comment>
<dbReference type="SUPFAM" id="SSF140959">
    <property type="entry name" value="Indolic compounds 2,3-dioxygenase-like"/>
    <property type="match status" value="1"/>
</dbReference>
<dbReference type="EMBL" id="VANP01000014">
    <property type="protein sequence ID" value="TLP54041.1"/>
    <property type="molecule type" value="Genomic_DNA"/>
</dbReference>
<evidence type="ECO:0000313" key="2">
    <source>
        <dbReference type="Proteomes" id="UP000309033"/>
    </source>
</evidence>
<dbReference type="AlphaFoldDB" id="A0A5R8YNC8"/>
<dbReference type="PANTHER" id="PTHR10138">
    <property type="entry name" value="TRYPTOPHAN 2,3-DIOXYGENASE"/>
    <property type="match status" value="1"/>
</dbReference>
<accession>A0A5R8YNC8</accession>
<dbReference type="GO" id="GO:0004833">
    <property type="term" value="F:L-tryptophan 2,3-dioxygenase activity"/>
    <property type="evidence" value="ECO:0007669"/>
    <property type="project" value="InterPro"/>
</dbReference>
<dbReference type="PANTHER" id="PTHR10138:SF0">
    <property type="entry name" value="TRYPTOPHAN 2,3-DIOXYGENASE"/>
    <property type="match status" value="1"/>
</dbReference>
<organism evidence="1 2">
    <name type="scientific">Microbispora triticiradicis</name>
    <dbReference type="NCBI Taxonomy" id="2200763"/>
    <lineage>
        <taxon>Bacteria</taxon>
        <taxon>Bacillati</taxon>
        <taxon>Actinomycetota</taxon>
        <taxon>Actinomycetes</taxon>
        <taxon>Streptosporangiales</taxon>
        <taxon>Streptosporangiaceae</taxon>
        <taxon>Microbispora</taxon>
    </lineage>
</organism>
<dbReference type="GO" id="GO:0019442">
    <property type="term" value="P:L-tryptophan catabolic process to acetyl-CoA"/>
    <property type="evidence" value="ECO:0007669"/>
    <property type="project" value="TreeGrafter"/>
</dbReference>
<keyword evidence="2" id="KW-1185">Reference proteome</keyword>
<dbReference type="InterPro" id="IPR004981">
    <property type="entry name" value="Trp_2_3_dOase"/>
</dbReference>
<dbReference type="OrthoDB" id="9776847at2"/>
<sequence length="235" mass="26611">MKDYSKQVLTGEGDTDYARYMRTDTLLSLQRGPDEVVHRDELLFQVVHQTTELWLKLTCADLDEAAERIGAEELESATGLLGRASLGIELVTGQLEMMRHLSPWDFQLIRTVLGHGSGADSPGWRAIRGCGRRLEAAFAAMVRRRGLDLAELYRSGLHSPEHRLAEALIEWDERISLWRVRHYKMATRVIGHQVVGTQGTPVDVLASLINYKFFPELWQLRDELTRTGPMAETAL</sequence>
<dbReference type="GO" id="GO:0019441">
    <property type="term" value="P:L-tryptophan catabolic process to kynurenine"/>
    <property type="evidence" value="ECO:0007669"/>
    <property type="project" value="InterPro"/>
</dbReference>
<dbReference type="GO" id="GO:0020037">
    <property type="term" value="F:heme binding"/>
    <property type="evidence" value="ECO:0007669"/>
    <property type="project" value="InterPro"/>
</dbReference>
<dbReference type="Pfam" id="PF03301">
    <property type="entry name" value="Trp_dioxygenase"/>
    <property type="match status" value="1"/>
</dbReference>
<dbReference type="InterPro" id="IPR037217">
    <property type="entry name" value="Trp/Indoleamine_2_3_dOase-like"/>
</dbReference>
<reference evidence="1" key="1">
    <citation type="submission" date="2019-05" db="EMBL/GenBank/DDBJ databases">
        <title>Isolation, diversity and antifungal activity of Actinobacteria from wheat.</title>
        <authorList>
            <person name="Yu B."/>
        </authorList>
    </citation>
    <scope>NUCLEOTIDE SEQUENCE [LARGE SCALE GENOMIC DNA]</scope>
    <source>
        <strain evidence="1">NEAU-HEGS1-5</strain>
    </source>
</reference>
<proteinExistence type="predicted"/>